<accession>A0A3B0TN43</accession>
<evidence type="ECO:0000256" key="3">
    <source>
        <dbReference type="ARBA" id="ARBA00022692"/>
    </source>
</evidence>
<evidence type="ECO:0000256" key="1">
    <source>
        <dbReference type="ARBA" id="ARBA00004651"/>
    </source>
</evidence>
<dbReference type="InterPro" id="IPR000620">
    <property type="entry name" value="EamA_dom"/>
</dbReference>
<feature type="transmembrane region" description="Helical" evidence="6">
    <location>
        <begin position="98"/>
        <end position="117"/>
    </location>
</feature>
<feature type="domain" description="EamA" evidence="7">
    <location>
        <begin position="40"/>
        <end position="172"/>
    </location>
</feature>
<dbReference type="GO" id="GO:0005886">
    <property type="term" value="C:plasma membrane"/>
    <property type="evidence" value="ECO:0007669"/>
    <property type="project" value="UniProtKB-SubCell"/>
</dbReference>
<comment type="subcellular location">
    <subcellularLocation>
        <location evidence="1">Cell membrane</location>
        <topology evidence="1">Multi-pass membrane protein</topology>
    </subcellularLocation>
</comment>
<keyword evidence="5 6" id="KW-0472">Membrane</keyword>
<protein>
    <submittedName>
        <fullName evidence="8">Permease of the drug/metabolite transporter (DMT) superfamily</fullName>
    </submittedName>
</protein>
<feature type="transmembrane region" description="Helical" evidence="6">
    <location>
        <begin position="249"/>
        <end position="271"/>
    </location>
</feature>
<proteinExistence type="predicted"/>
<evidence type="ECO:0000313" key="8">
    <source>
        <dbReference type="EMBL" id="VAW17613.1"/>
    </source>
</evidence>
<evidence type="ECO:0000256" key="4">
    <source>
        <dbReference type="ARBA" id="ARBA00022989"/>
    </source>
</evidence>
<feature type="transmembrane region" description="Helical" evidence="6">
    <location>
        <begin position="156"/>
        <end position="174"/>
    </location>
</feature>
<feature type="domain" description="EamA" evidence="7">
    <location>
        <begin position="187"/>
        <end position="324"/>
    </location>
</feature>
<feature type="transmembrane region" description="Helical" evidence="6">
    <location>
        <begin position="65"/>
        <end position="86"/>
    </location>
</feature>
<feature type="transmembrane region" description="Helical" evidence="6">
    <location>
        <begin position="216"/>
        <end position="237"/>
    </location>
</feature>
<dbReference type="PANTHER" id="PTHR32322">
    <property type="entry name" value="INNER MEMBRANE TRANSPORTER"/>
    <property type="match status" value="1"/>
</dbReference>
<evidence type="ECO:0000256" key="2">
    <source>
        <dbReference type="ARBA" id="ARBA00022475"/>
    </source>
</evidence>
<feature type="transmembrane region" description="Helical" evidence="6">
    <location>
        <begin position="123"/>
        <end position="144"/>
    </location>
</feature>
<evidence type="ECO:0000256" key="5">
    <source>
        <dbReference type="ARBA" id="ARBA00023136"/>
    </source>
</evidence>
<dbReference type="InterPro" id="IPR050638">
    <property type="entry name" value="AA-Vitamin_Transporters"/>
</dbReference>
<organism evidence="8">
    <name type="scientific">hydrothermal vent metagenome</name>
    <dbReference type="NCBI Taxonomy" id="652676"/>
    <lineage>
        <taxon>unclassified sequences</taxon>
        <taxon>metagenomes</taxon>
        <taxon>ecological metagenomes</taxon>
    </lineage>
</organism>
<feature type="transmembrane region" description="Helical" evidence="6">
    <location>
        <begin position="283"/>
        <end position="300"/>
    </location>
</feature>
<reference evidence="8" key="1">
    <citation type="submission" date="2018-06" db="EMBL/GenBank/DDBJ databases">
        <authorList>
            <person name="Zhirakovskaya E."/>
        </authorList>
    </citation>
    <scope>NUCLEOTIDE SEQUENCE</scope>
</reference>
<keyword evidence="4 6" id="KW-1133">Transmembrane helix</keyword>
<feature type="transmembrane region" description="Helical" evidence="6">
    <location>
        <begin position="186"/>
        <end position="204"/>
    </location>
</feature>
<dbReference type="Pfam" id="PF00892">
    <property type="entry name" value="EamA"/>
    <property type="match status" value="2"/>
</dbReference>
<evidence type="ECO:0000259" key="7">
    <source>
        <dbReference type="Pfam" id="PF00892"/>
    </source>
</evidence>
<keyword evidence="2" id="KW-1003">Cell membrane</keyword>
<dbReference type="PANTHER" id="PTHR32322:SF18">
    <property type="entry name" value="S-ADENOSYLMETHIONINE_S-ADENOSYLHOMOCYSTEINE TRANSPORTER"/>
    <property type="match status" value="1"/>
</dbReference>
<dbReference type="InterPro" id="IPR037185">
    <property type="entry name" value="EmrE-like"/>
</dbReference>
<keyword evidence="3 6" id="KW-0812">Transmembrane</keyword>
<dbReference type="SUPFAM" id="SSF103481">
    <property type="entry name" value="Multidrug resistance efflux transporter EmrE"/>
    <property type="match status" value="2"/>
</dbReference>
<dbReference type="AlphaFoldDB" id="A0A3B0TN43"/>
<sequence length="348" mass="38041">MPASLPGFMASFFPQFFIPIKINTFAPRKGKMKSYLKSTTFLAIFACLLWSTAFASLKIGLLYQTPLQFAGIRFFISGILIMLVLNNTHTFLSELKQNWKFILLLGVIQIFAQYALLYSGINLVPGALGAMIVGSSPLFIAIVSHFSFHNDKMTRLKTFSIVIGVIGIAVITLGRQKVELKNKLEFLGIFLLLANNIISGYSNVIISKRSGGISPLVLSSAALIIGGLLLFLVSIPFEGLEMGPFPPAYYYSLTWLSLLSAVAITIWYTLLKRPGVKVSTLNTWKFLIPVSGAILSWVILENEKPDVISIAGMAVIAVSLALLNYANRKVAKSLRNGLPKPPGCPSCI</sequence>
<gene>
    <name evidence="8" type="ORF">MNBD_BACTEROID01-718</name>
</gene>
<feature type="transmembrane region" description="Helical" evidence="6">
    <location>
        <begin position="306"/>
        <end position="326"/>
    </location>
</feature>
<evidence type="ECO:0000256" key="6">
    <source>
        <dbReference type="SAM" id="Phobius"/>
    </source>
</evidence>
<name>A0A3B0TN43_9ZZZZ</name>
<dbReference type="EMBL" id="UOEP01000076">
    <property type="protein sequence ID" value="VAW17613.1"/>
    <property type="molecule type" value="Genomic_DNA"/>
</dbReference>